<accession>A0A2R5GMR2</accession>
<evidence type="ECO:0000313" key="1">
    <source>
        <dbReference type="EMBL" id="GBG29154.1"/>
    </source>
</evidence>
<dbReference type="InParanoid" id="A0A2R5GMR2"/>
<comment type="caution">
    <text evidence="1">The sequence shown here is derived from an EMBL/GenBank/DDBJ whole genome shotgun (WGS) entry which is preliminary data.</text>
</comment>
<organism evidence="1 2">
    <name type="scientific">Hondaea fermentalgiana</name>
    <dbReference type="NCBI Taxonomy" id="2315210"/>
    <lineage>
        <taxon>Eukaryota</taxon>
        <taxon>Sar</taxon>
        <taxon>Stramenopiles</taxon>
        <taxon>Bigyra</taxon>
        <taxon>Labyrinthulomycetes</taxon>
        <taxon>Thraustochytrida</taxon>
        <taxon>Thraustochytriidae</taxon>
        <taxon>Hondaea</taxon>
    </lineage>
</organism>
<proteinExistence type="predicted"/>
<dbReference type="EMBL" id="BEYU01000053">
    <property type="protein sequence ID" value="GBG29154.1"/>
    <property type="molecule type" value="Genomic_DNA"/>
</dbReference>
<evidence type="ECO:0000313" key="2">
    <source>
        <dbReference type="Proteomes" id="UP000241890"/>
    </source>
</evidence>
<protein>
    <submittedName>
        <fullName evidence="1">Uncharacterized protein</fullName>
    </submittedName>
</protein>
<dbReference type="Proteomes" id="UP000241890">
    <property type="component" value="Unassembled WGS sequence"/>
</dbReference>
<name>A0A2R5GMR2_9STRA</name>
<reference evidence="1 2" key="1">
    <citation type="submission" date="2017-12" db="EMBL/GenBank/DDBJ databases">
        <title>Sequencing, de novo assembly and annotation of complete genome of a new Thraustochytrid species, strain FCC1311.</title>
        <authorList>
            <person name="Sedici K."/>
            <person name="Godart F."/>
            <person name="Aiese Cigliano R."/>
            <person name="Sanseverino W."/>
            <person name="Barakat M."/>
            <person name="Ortet P."/>
            <person name="Marechal E."/>
            <person name="Cagnac O."/>
            <person name="Amato A."/>
        </authorList>
    </citation>
    <scope>NUCLEOTIDE SEQUENCE [LARGE SCALE GENOMIC DNA]</scope>
</reference>
<keyword evidence="2" id="KW-1185">Reference proteome</keyword>
<gene>
    <name evidence="1" type="ORF">FCC1311_053762</name>
</gene>
<sequence length="70" mass="8125">MVMRSQSRQWRVASLVDIFEDKMQDGNLTTYLGSMASRARAHGSSMRDIFEALEELGEDADSWRDRLRED</sequence>
<dbReference type="AlphaFoldDB" id="A0A2R5GMR2"/>